<keyword evidence="5" id="KW-0175">Coiled coil</keyword>
<evidence type="ECO:0000313" key="9">
    <source>
        <dbReference type="Proteomes" id="UP000050833"/>
    </source>
</evidence>
<accession>A0AAW3JMG1</accession>
<feature type="transmembrane region" description="Helical" evidence="6">
    <location>
        <begin position="21"/>
        <end position="39"/>
    </location>
</feature>
<comment type="caution">
    <text evidence="8">The sequence shown here is derived from an EMBL/GenBank/DDBJ whole genome shotgun (WGS) entry which is preliminary data.</text>
</comment>
<keyword evidence="6" id="KW-0812">Transmembrane</keyword>
<evidence type="ECO:0000256" key="4">
    <source>
        <dbReference type="ARBA" id="ARBA00022777"/>
    </source>
</evidence>
<keyword evidence="6" id="KW-0472">Membrane</keyword>
<reference evidence="8 9" key="1">
    <citation type="submission" date="2015-10" db="EMBL/GenBank/DDBJ databases">
        <title>Butyribacter intestini gen. nov., sp. nov., a butyric acid-producing bacterium of the family Lachnospiraceae isolated from the human faeces.</title>
        <authorList>
            <person name="Zou Y."/>
            <person name="Xue W."/>
            <person name="Luo G."/>
            <person name="Lv M."/>
        </authorList>
    </citation>
    <scope>NUCLEOTIDE SEQUENCE [LARGE SCALE GENOMIC DNA]</scope>
    <source>
        <strain evidence="8 9">TF01-11</strain>
    </source>
</reference>
<dbReference type="GO" id="GO:0016020">
    <property type="term" value="C:membrane"/>
    <property type="evidence" value="ECO:0007669"/>
    <property type="project" value="UniProtKB-SubCell"/>
</dbReference>
<dbReference type="AlphaFoldDB" id="A0AAW3JMG1"/>
<evidence type="ECO:0000313" key="8">
    <source>
        <dbReference type="EMBL" id="KQC84037.1"/>
    </source>
</evidence>
<dbReference type="RefSeq" id="WP_055946693.1">
    <property type="nucleotide sequence ID" value="NZ_JAQDCV010000011.1"/>
</dbReference>
<dbReference type="InterPro" id="IPR050640">
    <property type="entry name" value="Bact_2-comp_sensor_kinase"/>
</dbReference>
<organism evidence="8 9">
    <name type="scientific">Butyribacter intestini</name>
    <dbReference type="NCBI Taxonomy" id="1703332"/>
    <lineage>
        <taxon>Bacteria</taxon>
        <taxon>Bacillati</taxon>
        <taxon>Bacillota</taxon>
        <taxon>Clostridia</taxon>
        <taxon>Lachnospirales</taxon>
        <taxon>Lachnospiraceae</taxon>
        <taxon>Butyribacter</taxon>
    </lineage>
</organism>
<sequence length="604" mass="69686">MGLKQKIKNKVKGGLRLHNRMILIYIIGGMLPFIAASLYTNAKNQSNMIKLNKNTQESEIEILKRQISESMTVAVDVLNQLYVSSAVNDVTRKTYDSISDFENECNARLGIIDRYLSYYKRDISDIKIFVDNKPISANKYFFYLGDAVKTENWYKPTIERNGDVCWNYGVGRTTRQKHIQVTRAMKDKYGKIIAVLCVQLQNDFIIDTISDRSMHTVLLYNDSEIIYTNYAMDDDTPFLAERLKKKKQHEYAGQITVGVEDYLLVYNKIYPRIKGYEYEDPPHFTITTIERFQDLTSSININSLKSYTAVIVGLFASVILILVFSKMYSNRMELLRKQMHYVAIGEYDKVTPIEGTDEIAELYKEVEKMRDDNRELMQKIVEEQVQKEKIHTKQREVEFKMLASQINPHFLYNTLETIRMKAKINKEPEIEELVKMLAKIMRRNIQVSDKKVTLKSEVQLIEYYLKIQNYRFGDRIHSQVIVDDDVEQDAKVLPLIIQPFVENAFVHGLESSEDGGNLTVHVSRDMGVIVVTIEDDGVGMDYYQLGKLRYAINSGEAAEKGHIGVSNVNQRLKLQYGEQFGVTVDSTLGKGTKITIMMPFVFGE</sequence>
<dbReference type="PANTHER" id="PTHR34220">
    <property type="entry name" value="SENSOR HISTIDINE KINASE YPDA"/>
    <property type="match status" value="1"/>
</dbReference>
<dbReference type="InterPro" id="IPR036890">
    <property type="entry name" value="HATPase_C_sf"/>
</dbReference>
<dbReference type="InterPro" id="IPR010559">
    <property type="entry name" value="Sig_transdc_His_kin_internal"/>
</dbReference>
<dbReference type="PANTHER" id="PTHR34220:SF7">
    <property type="entry name" value="SENSOR HISTIDINE KINASE YPDA"/>
    <property type="match status" value="1"/>
</dbReference>
<dbReference type="InterPro" id="IPR003594">
    <property type="entry name" value="HATPase_dom"/>
</dbReference>
<evidence type="ECO:0000256" key="5">
    <source>
        <dbReference type="SAM" id="Coils"/>
    </source>
</evidence>
<protein>
    <recommendedName>
        <fullName evidence="7">HAMP domain-containing protein</fullName>
    </recommendedName>
</protein>
<dbReference type="PROSITE" id="PS50885">
    <property type="entry name" value="HAMP"/>
    <property type="match status" value="1"/>
</dbReference>
<dbReference type="SUPFAM" id="SSF55874">
    <property type="entry name" value="ATPase domain of HSP90 chaperone/DNA topoisomerase II/histidine kinase"/>
    <property type="match status" value="1"/>
</dbReference>
<comment type="subcellular location">
    <subcellularLocation>
        <location evidence="1">Membrane</location>
    </subcellularLocation>
</comment>
<evidence type="ECO:0000256" key="6">
    <source>
        <dbReference type="SAM" id="Phobius"/>
    </source>
</evidence>
<keyword evidence="6" id="KW-1133">Transmembrane helix</keyword>
<evidence type="ECO:0000256" key="1">
    <source>
        <dbReference type="ARBA" id="ARBA00004370"/>
    </source>
</evidence>
<feature type="transmembrane region" description="Helical" evidence="6">
    <location>
        <begin position="307"/>
        <end position="329"/>
    </location>
</feature>
<evidence type="ECO:0000256" key="2">
    <source>
        <dbReference type="ARBA" id="ARBA00022553"/>
    </source>
</evidence>
<keyword evidence="3" id="KW-0808">Transferase</keyword>
<dbReference type="InterPro" id="IPR003660">
    <property type="entry name" value="HAMP_dom"/>
</dbReference>
<keyword evidence="4" id="KW-0418">Kinase</keyword>
<dbReference type="Pfam" id="PF06580">
    <property type="entry name" value="His_kinase"/>
    <property type="match status" value="1"/>
</dbReference>
<dbReference type="GO" id="GO:0000155">
    <property type="term" value="F:phosphorelay sensor kinase activity"/>
    <property type="evidence" value="ECO:0007669"/>
    <property type="project" value="InterPro"/>
</dbReference>
<gene>
    <name evidence="8" type="ORF">APZ18_15220</name>
</gene>
<evidence type="ECO:0000256" key="3">
    <source>
        <dbReference type="ARBA" id="ARBA00022679"/>
    </source>
</evidence>
<feature type="domain" description="HAMP" evidence="7">
    <location>
        <begin position="326"/>
        <end position="378"/>
    </location>
</feature>
<keyword evidence="9" id="KW-1185">Reference proteome</keyword>
<dbReference type="Proteomes" id="UP000050833">
    <property type="component" value="Unassembled WGS sequence"/>
</dbReference>
<dbReference type="Gene3D" id="3.30.565.10">
    <property type="entry name" value="Histidine kinase-like ATPase, C-terminal domain"/>
    <property type="match status" value="1"/>
</dbReference>
<proteinExistence type="predicted"/>
<dbReference type="Gene3D" id="6.10.340.10">
    <property type="match status" value="1"/>
</dbReference>
<evidence type="ECO:0000259" key="7">
    <source>
        <dbReference type="PROSITE" id="PS50885"/>
    </source>
</evidence>
<name>A0AAW3JMG1_9FIRM</name>
<keyword evidence="2" id="KW-0597">Phosphoprotein</keyword>
<dbReference type="EMBL" id="LLKB01000008">
    <property type="protein sequence ID" value="KQC84037.1"/>
    <property type="molecule type" value="Genomic_DNA"/>
</dbReference>
<feature type="coiled-coil region" evidence="5">
    <location>
        <begin position="359"/>
        <end position="386"/>
    </location>
</feature>
<dbReference type="Pfam" id="PF02518">
    <property type="entry name" value="HATPase_c"/>
    <property type="match status" value="1"/>
</dbReference>